<dbReference type="RefSeq" id="WP_155042008.1">
    <property type="nucleotide sequence ID" value="NZ_WMIG01000024.1"/>
</dbReference>
<feature type="domain" description="ABC transmembrane type-1" evidence="8">
    <location>
        <begin position="102"/>
        <end position="307"/>
    </location>
</feature>
<keyword evidence="4 7" id="KW-0812">Transmembrane</keyword>
<dbReference type="Gene3D" id="1.10.3720.10">
    <property type="entry name" value="MetI-like"/>
    <property type="match status" value="1"/>
</dbReference>
<evidence type="ECO:0000313" key="10">
    <source>
        <dbReference type="Proteomes" id="UP000449846"/>
    </source>
</evidence>
<organism evidence="9 10">
    <name type="scientific">Paracoccus litorisediminis</name>
    <dbReference type="NCBI Taxonomy" id="2006130"/>
    <lineage>
        <taxon>Bacteria</taxon>
        <taxon>Pseudomonadati</taxon>
        <taxon>Pseudomonadota</taxon>
        <taxon>Alphaproteobacteria</taxon>
        <taxon>Rhodobacterales</taxon>
        <taxon>Paracoccaceae</taxon>
        <taxon>Paracoccus</taxon>
    </lineage>
</organism>
<evidence type="ECO:0000256" key="6">
    <source>
        <dbReference type="ARBA" id="ARBA00023136"/>
    </source>
</evidence>
<keyword evidence="10" id="KW-1185">Reference proteome</keyword>
<dbReference type="PANTHER" id="PTHR43163:SF3">
    <property type="entry name" value="PEPTIDE ABC TRANSPORTER PERMEASE PROTEIN"/>
    <property type="match status" value="1"/>
</dbReference>
<evidence type="ECO:0000256" key="4">
    <source>
        <dbReference type="ARBA" id="ARBA00022692"/>
    </source>
</evidence>
<dbReference type="Proteomes" id="UP000449846">
    <property type="component" value="Unassembled WGS sequence"/>
</dbReference>
<dbReference type="CDD" id="cd06261">
    <property type="entry name" value="TM_PBP2"/>
    <property type="match status" value="1"/>
</dbReference>
<dbReference type="PANTHER" id="PTHR43163">
    <property type="entry name" value="DIPEPTIDE TRANSPORT SYSTEM PERMEASE PROTEIN DPPB-RELATED"/>
    <property type="match status" value="1"/>
</dbReference>
<keyword evidence="2 7" id="KW-0813">Transport</keyword>
<dbReference type="PROSITE" id="PS50928">
    <property type="entry name" value="ABC_TM1"/>
    <property type="match status" value="1"/>
</dbReference>
<sequence length="322" mass="34624">MHPLIRTILQRLALGGIALFAVSVVVFSALEFLPGDFATSVLGRNATPETVEAFRDELGLNLPPAERYLGWIGGVLRGDLGHSFAGRAFTPRAVSDIVLPRLANTLFLAAITAAIAVPVALLLGLMAALYRNTRFDRIVNAATLSTVAMPEFLVAYLVILVLAVKLPAFYAMSTLSPGMDLTEKLQAVALPVLTLSLVIIAHMMRMTRAAIIGVLASPYIEMARLKGVRPWRVILRHALPNALAPIVNVIAFSLAYLVVGVVVTEVVFVYPGIGQTMVDAVRNRDIPVVQACTLIFAATYILLNLLADIISIATSPRLLHAK</sequence>
<keyword evidence="3" id="KW-1003">Cell membrane</keyword>
<name>A0A844HX15_9RHOB</name>
<gene>
    <name evidence="9" type="ORF">GL300_22900</name>
</gene>
<feature type="transmembrane region" description="Helical" evidence="7">
    <location>
        <begin position="12"/>
        <end position="30"/>
    </location>
</feature>
<evidence type="ECO:0000256" key="2">
    <source>
        <dbReference type="ARBA" id="ARBA00022448"/>
    </source>
</evidence>
<dbReference type="OrthoDB" id="9807402at2"/>
<dbReference type="AlphaFoldDB" id="A0A844HX15"/>
<dbReference type="EMBL" id="WMIG01000024">
    <property type="protein sequence ID" value="MTH62051.1"/>
    <property type="molecule type" value="Genomic_DNA"/>
</dbReference>
<evidence type="ECO:0000256" key="3">
    <source>
        <dbReference type="ARBA" id="ARBA00022475"/>
    </source>
</evidence>
<keyword evidence="6 7" id="KW-0472">Membrane</keyword>
<dbReference type="InterPro" id="IPR045621">
    <property type="entry name" value="BPD_transp_1_N"/>
</dbReference>
<dbReference type="GO" id="GO:0005886">
    <property type="term" value="C:plasma membrane"/>
    <property type="evidence" value="ECO:0007669"/>
    <property type="project" value="UniProtKB-SubCell"/>
</dbReference>
<dbReference type="InterPro" id="IPR035906">
    <property type="entry name" value="MetI-like_sf"/>
</dbReference>
<evidence type="ECO:0000256" key="1">
    <source>
        <dbReference type="ARBA" id="ARBA00004651"/>
    </source>
</evidence>
<accession>A0A844HX15</accession>
<dbReference type="GO" id="GO:0055085">
    <property type="term" value="P:transmembrane transport"/>
    <property type="evidence" value="ECO:0007669"/>
    <property type="project" value="InterPro"/>
</dbReference>
<feature type="transmembrane region" description="Helical" evidence="7">
    <location>
        <begin position="185"/>
        <end position="204"/>
    </location>
</feature>
<proteinExistence type="inferred from homology"/>
<dbReference type="Pfam" id="PF00528">
    <property type="entry name" value="BPD_transp_1"/>
    <property type="match status" value="1"/>
</dbReference>
<feature type="transmembrane region" description="Helical" evidence="7">
    <location>
        <begin position="151"/>
        <end position="173"/>
    </location>
</feature>
<evidence type="ECO:0000313" key="9">
    <source>
        <dbReference type="EMBL" id="MTH62051.1"/>
    </source>
</evidence>
<comment type="subcellular location">
    <subcellularLocation>
        <location evidence="1 7">Cell membrane</location>
        <topology evidence="1 7">Multi-pass membrane protein</topology>
    </subcellularLocation>
</comment>
<comment type="similarity">
    <text evidence="7">Belongs to the binding-protein-dependent transport system permease family.</text>
</comment>
<dbReference type="Pfam" id="PF19300">
    <property type="entry name" value="BPD_transp_1_N"/>
    <property type="match status" value="1"/>
</dbReference>
<keyword evidence="5 7" id="KW-1133">Transmembrane helix</keyword>
<dbReference type="SUPFAM" id="SSF161098">
    <property type="entry name" value="MetI-like"/>
    <property type="match status" value="1"/>
</dbReference>
<reference evidence="9 10" key="1">
    <citation type="submission" date="2019-11" db="EMBL/GenBank/DDBJ databases">
        <authorList>
            <person name="Dong K."/>
        </authorList>
    </citation>
    <scope>NUCLEOTIDE SEQUENCE [LARGE SCALE GENOMIC DNA]</scope>
    <source>
        <strain evidence="9 10">NBRC 112902</strain>
    </source>
</reference>
<dbReference type="InterPro" id="IPR000515">
    <property type="entry name" value="MetI-like"/>
</dbReference>
<protein>
    <submittedName>
        <fullName evidence="9">ABC transporter permease subunit</fullName>
    </submittedName>
</protein>
<comment type="caution">
    <text evidence="9">The sequence shown here is derived from an EMBL/GenBank/DDBJ whole genome shotgun (WGS) entry which is preliminary data.</text>
</comment>
<evidence type="ECO:0000259" key="8">
    <source>
        <dbReference type="PROSITE" id="PS50928"/>
    </source>
</evidence>
<feature type="transmembrane region" description="Helical" evidence="7">
    <location>
        <begin position="288"/>
        <end position="307"/>
    </location>
</feature>
<feature type="transmembrane region" description="Helical" evidence="7">
    <location>
        <begin position="242"/>
        <end position="268"/>
    </location>
</feature>
<evidence type="ECO:0000256" key="7">
    <source>
        <dbReference type="RuleBase" id="RU363032"/>
    </source>
</evidence>
<evidence type="ECO:0000256" key="5">
    <source>
        <dbReference type="ARBA" id="ARBA00022989"/>
    </source>
</evidence>
<feature type="transmembrane region" description="Helical" evidence="7">
    <location>
        <begin position="106"/>
        <end position="130"/>
    </location>
</feature>